<dbReference type="EMBL" id="GGEC01062684">
    <property type="protein sequence ID" value="MBX43168.1"/>
    <property type="molecule type" value="Transcribed_RNA"/>
</dbReference>
<dbReference type="PROSITE" id="PS50102">
    <property type="entry name" value="RRM"/>
    <property type="match status" value="1"/>
</dbReference>
<dbReference type="InterPro" id="IPR035979">
    <property type="entry name" value="RBD_domain_sf"/>
</dbReference>
<organism evidence="5">
    <name type="scientific">Rhizophora mucronata</name>
    <name type="common">Asiatic mangrove</name>
    <dbReference type="NCBI Taxonomy" id="61149"/>
    <lineage>
        <taxon>Eukaryota</taxon>
        <taxon>Viridiplantae</taxon>
        <taxon>Streptophyta</taxon>
        <taxon>Embryophyta</taxon>
        <taxon>Tracheophyta</taxon>
        <taxon>Spermatophyta</taxon>
        <taxon>Magnoliopsida</taxon>
        <taxon>eudicotyledons</taxon>
        <taxon>Gunneridae</taxon>
        <taxon>Pentapetalae</taxon>
        <taxon>rosids</taxon>
        <taxon>fabids</taxon>
        <taxon>Malpighiales</taxon>
        <taxon>Rhizophoraceae</taxon>
        <taxon>Rhizophora</taxon>
    </lineage>
</organism>
<dbReference type="InterPro" id="IPR000504">
    <property type="entry name" value="RRM_dom"/>
</dbReference>
<dbReference type="Pfam" id="PF00076">
    <property type="entry name" value="RRM_1"/>
    <property type="match status" value="1"/>
</dbReference>
<dbReference type="GO" id="GO:1901259">
    <property type="term" value="P:chloroplast rRNA processing"/>
    <property type="evidence" value="ECO:0007669"/>
    <property type="project" value="TreeGrafter"/>
</dbReference>
<dbReference type="InterPro" id="IPR012677">
    <property type="entry name" value="Nucleotide-bd_a/b_plait_sf"/>
</dbReference>
<feature type="domain" description="RRM" evidence="4">
    <location>
        <begin position="50"/>
        <end position="128"/>
    </location>
</feature>
<evidence type="ECO:0000259" key="4">
    <source>
        <dbReference type="PROSITE" id="PS50102"/>
    </source>
</evidence>
<keyword evidence="1 2" id="KW-0694">RNA-binding</keyword>
<evidence type="ECO:0000256" key="1">
    <source>
        <dbReference type="ARBA" id="ARBA00022884"/>
    </source>
</evidence>
<feature type="region of interest" description="Disordered" evidence="3">
    <location>
        <begin position="123"/>
        <end position="149"/>
    </location>
</feature>
<dbReference type="GO" id="GO:0003729">
    <property type="term" value="F:mRNA binding"/>
    <property type="evidence" value="ECO:0007669"/>
    <property type="project" value="TreeGrafter"/>
</dbReference>
<evidence type="ECO:0000313" key="5">
    <source>
        <dbReference type="EMBL" id="MBX43168.1"/>
    </source>
</evidence>
<dbReference type="SMART" id="SM00360">
    <property type="entry name" value="RRM"/>
    <property type="match status" value="1"/>
</dbReference>
<reference evidence="5" key="1">
    <citation type="submission" date="2018-02" db="EMBL/GenBank/DDBJ databases">
        <title>Rhizophora mucronata_Transcriptome.</title>
        <authorList>
            <person name="Meera S.P."/>
            <person name="Sreeshan A."/>
            <person name="Augustine A."/>
        </authorList>
    </citation>
    <scope>NUCLEOTIDE SEQUENCE</scope>
    <source>
        <tissue evidence="5">Leaf</tissue>
    </source>
</reference>
<proteinExistence type="predicted"/>
<dbReference type="InterPro" id="IPR050502">
    <property type="entry name" value="Euk_RNA-bind_prot"/>
</dbReference>
<protein>
    <submittedName>
        <fullName evidence="5">Uncharacterized protein MANES_17G010200</fullName>
    </submittedName>
</protein>
<dbReference type="PANTHER" id="PTHR48025">
    <property type="entry name" value="OS02G0815200 PROTEIN"/>
    <property type="match status" value="1"/>
</dbReference>
<accession>A0A2P2NKY5</accession>
<name>A0A2P2NKY5_RHIMU</name>
<dbReference type="SUPFAM" id="SSF54928">
    <property type="entry name" value="RNA-binding domain, RBD"/>
    <property type="match status" value="1"/>
</dbReference>
<dbReference type="Gene3D" id="3.30.70.330">
    <property type="match status" value="1"/>
</dbReference>
<evidence type="ECO:0000256" key="3">
    <source>
        <dbReference type="SAM" id="MobiDB-lite"/>
    </source>
</evidence>
<dbReference type="PANTHER" id="PTHR48025:SF6">
    <property type="entry name" value="RRM DOMAIN-CONTAINING PROTEIN"/>
    <property type="match status" value="1"/>
</dbReference>
<evidence type="ECO:0000256" key="2">
    <source>
        <dbReference type="PROSITE-ProRule" id="PRU00176"/>
    </source>
</evidence>
<feature type="compositionally biased region" description="Polar residues" evidence="3">
    <location>
        <begin position="135"/>
        <end position="149"/>
    </location>
</feature>
<dbReference type="GO" id="GO:0009535">
    <property type="term" value="C:chloroplast thylakoid membrane"/>
    <property type="evidence" value="ECO:0007669"/>
    <property type="project" value="TreeGrafter"/>
</dbReference>
<sequence length="149" mass="16342">MASGEGAQAVVDKFDAQEVSGRIIKVEFARRFKKPSPLPQPSIPIGETRHKLYVSNLAWKVRAGQLREFFSADFKPISSRVVFDGPTGQPAGYGFVSFATREEAEAAISALDGKELMGRPLRLKFSEQKADEPGSANQDQENSADQPEE</sequence>
<dbReference type="AlphaFoldDB" id="A0A2P2NKY5"/>